<evidence type="ECO:0000313" key="3">
    <source>
        <dbReference type="EMBL" id="MDI1484930.1"/>
    </source>
</evidence>
<reference evidence="3" key="1">
    <citation type="journal article" date="2023" name="Genome Biol. Evol.">
        <title>First Whole Genome Sequence and Flow Cytometry Genome Size Data for the Lichen-Forming Fungus Ramalina farinacea (Ascomycota).</title>
        <authorList>
            <person name="Llewellyn T."/>
            <person name="Mian S."/>
            <person name="Hill R."/>
            <person name="Leitch I.J."/>
            <person name="Gaya E."/>
        </authorList>
    </citation>
    <scope>NUCLEOTIDE SEQUENCE</scope>
    <source>
        <strain evidence="3">LIQ254RAFAR</strain>
    </source>
</reference>
<sequence>MLEDPTAPVVYRTSGAPPYPTPSDTTVPANINTRQVTLRDRITIASLIPLASVTSIPPRLLNYLCNQLNLEIEKGDTYPMTHSMPIHTFGTYWFQNFGAIMFLGELSDMREVAIKEQEGARWEEKCLGSFYIKPNYPGRSSHVCNGGFLVTEAARNKGVGRLMGEGYLEWAPKLVSVPWGDITKSLADCFQGYSYSVFNLVYETNVASCRIWDALGFKRIGRVKGCGNLRSHPEELVDAIIYGRDLGPDGEDYVSEERFEKIRFYLKHGKYPNGADRAEKSRLRSAATHYKLLPAEDGDEREDSERLMLKDKEVISDPQRQYEIARNIHANQHGGINKTTATIAEKYHWVRIKETVSLVIKNCSECKDTTQKSPVVRPPASATSEYANTASQRQRSTAPTPSVGMVNQLLHFEETSASGIPRTQPVANTRSTQQAFHQAAVAPVAHMRPVTEDYSHIPLDPQIMQSHSRDHYQPPSHPDNFEDGLRQVAESLRNPGDRMEVDNDNAQSQVPDTRLASERHVRQGDDPLAYQDAQGAMHELRRQRSGNRHPSMQGMDLESGQGGS</sequence>
<proteinExistence type="predicted"/>
<dbReference type="PANTHER" id="PTHR43138:SF2">
    <property type="entry name" value="PROTEIN SPT10"/>
    <property type="match status" value="1"/>
</dbReference>
<name>A0AA43QE49_9LECA</name>
<dbReference type="PANTHER" id="PTHR43138">
    <property type="entry name" value="ACETYLTRANSFERASE, GNAT FAMILY"/>
    <property type="match status" value="1"/>
</dbReference>
<dbReference type="InterPro" id="IPR052742">
    <property type="entry name" value="Mito_N-acetyltransferase"/>
</dbReference>
<organism evidence="3 4">
    <name type="scientific">Ramalina farinacea</name>
    <dbReference type="NCBI Taxonomy" id="258253"/>
    <lineage>
        <taxon>Eukaryota</taxon>
        <taxon>Fungi</taxon>
        <taxon>Dikarya</taxon>
        <taxon>Ascomycota</taxon>
        <taxon>Pezizomycotina</taxon>
        <taxon>Lecanoromycetes</taxon>
        <taxon>OSLEUM clade</taxon>
        <taxon>Lecanoromycetidae</taxon>
        <taxon>Lecanorales</taxon>
        <taxon>Lecanorineae</taxon>
        <taxon>Ramalinaceae</taxon>
        <taxon>Ramalina</taxon>
    </lineage>
</organism>
<dbReference type="EMBL" id="JAPUFD010000001">
    <property type="protein sequence ID" value="MDI1484930.1"/>
    <property type="molecule type" value="Genomic_DNA"/>
</dbReference>
<feature type="region of interest" description="Disordered" evidence="1">
    <location>
        <begin position="495"/>
        <end position="564"/>
    </location>
</feature>
<feature type="compositionally biased region" description="Polar residues" evidence="1">
    <location>
        <begin position="381"/>
        <end position="400"/>
    </location>
</feature>
<evidence type="ECO:0000256" key="1">
    <source>
        <dbReference type="SAM" id="MobiDB-lite"/>
    </source>
</evidence>
<feature type="compositionally biased region" description="Basic and acidic residues" evidence="1">
    <location>
        <begin position="515"/>
        <end position="525"/>
    </location>
</feature>
<dbReference type="InterPro" id="IPR016181">
    <property type="entry name" value="Acyl_CoA_acyltransferase"/>
</dbReference>
<dbReference type="AlphaFoldDB" id="A0AA43QE49"/>
<feature type="region of interest" description="Disordered" evidence="1">
    <location>
        <begin position="1"/>
        <end position="27"/>
    </location>
</feature>
<protein>
    <submittedName>
        <fullName evidence="3">Protein spt10</fullName>
    </submittedName>
</protein>
<accession>A0AA43QE49</accession>
<gene>
    <name evidence="3" type="primary">SPT10</name>
    <name evidence="3" type="ORF">OHK93_000064</name>
</gene>
<feature type="region of interest" description="Disordered" evidence="1">
    <location>
        <begin position="369"/>
        <end position="402"/>
    </location>
</feature>
<dbReference type="Proteomes" id="UP001161017">
    <property type="component" value="Unassembled WGS sequence"/>
</dbReference>
<feature type="domain" description="Zinc finger H2C2-type histone UAS binding" evidence="2">
    <location>
        <begin position="329"/>
        <end position="367"/>
    </location>
</feature>
<evidence type="ECO:0000259" key="2">
    <source>
        <dbReference type="Pfam" id="PF09337"/>
    </source>
</evidence>
<evidence type="ECO:0000313" key="4">
    <source>
        <dbReference type="Proteomes" id="UP001161017"/>
    </source>
</evidence>
<comment type="caution">
    <text evidence="3">The sequence shown here is derived from an EMBL/GenBank/DDBJ whole genome shotgun (WGS) entry which is preliminary data.</text>
</comment>
<dbReference type="GO" id="GO:0005634">
    <property type="term" value="C:nucleus"/>
    <property type="evidence" value="ECO:0007669"/>
    <property type="project" value="TreeGrafter"/>
</dbReference>
<keyword evidence="4" id="KW-1185">Reference proteome</keyword>
<dbReference type="Pfam" id="PF09337">
    <property type="entry name" value="zf-H2C2"/>
    <property type="match status" value="1"/>
</dbReference>
<dbReference type="SUPFAM" id="SSF55729">
    <property type="entry name" value="Acyl-CoA N-acyltransferases (Nat)"/>
    <property type="match status" value="1"/>
</dbReference>
<dbReference type="Gene3D" id="1.10.340.70">
    <property type="match status" value="1"/>
</dbReference>
<dbReference type="Gene3D" id="3.40.630.30">
    <property type="match status" value="1"/>
</dbReference>
<dbReference type="InterPro" id="IPR015416">
    <property type="entry name" value="Znf_H2C2_histone_UAS-bd"/>
</dbReference>